<feature type="region of interest" description="Disordered" evidence="5">
    <location>
        <begin position="321"/>
        <end position="355"/>
    </location>
</feature>
<feature type="domain" description="Inositolphosphotransferase Aur1/Ipt1" evidence="7">
    <location>
        <begin position="121"/>
        <end position="288"/>
    </location>
</feature>
<evidence type="ECO:0000256" key="4">
    <source>
        <dbReference type="ARBA" id="ARBA00023136"/>
    </source>
</evidence>
<dbReference type="PANTHER" id="PTHR31310:SF7">
    <property type="entry name" value="PA-PHOSPHATASE RELATED-FAMILY PROTEIN DDB_G0268928"/>
    <property type="match status" value="1"/>
</dbReference>
<keyword evidence="3 6" id="KW-1133">Transmembrane helix</keyword>
<proteinExistence type="predicted"/>
<gene>
    <name evidence="8" type="ORF">GCM10009550_59140</name>
</gene>
<name>A0ABP4C9W7_9ACTN</name>
<dbReference type="Proteomes" id="UP001500665">
    <property type="component" value="Unassembled WGS sequence"/>
</dbReference>
<evidence type="ECO:0000256" key="2">
    <source>
        <dbReference type="ARBA" id="ARBA00022692"/>
    </source>
</evidence>
<comment type="caution">
    <text evidence="8">The sequence shown here is derived from an EMBL/GenBank/DDBJ whole genome shotgun (WGS) entry which is preliminary data.</text>
</comment>
<feature type="transmembrane region" description="Helical" evidence="6">
    <location>
        <begin position="276"/>
        <end position="297"/>
    </location>
</feature>
<dbReference type="EMBL" id="BAAAHH010000030">
    <property type="protein sequence ID" value="GAA0963469.1"/>
    <property type="molecule type" value="Genomic_DNA"/>
</dbReference>
<keyword evidence="4 6" id="KW-0472">Membrane</keyword>
<feature type="transmembrane region" description="Helical" evidence="6">
    <location>
        <begin position="158"/>
        <end position="179"/>
    </location>
</feature>
<dbReference type="Pfam" id="PF14378">
    <property type="entry name" value="PAP2_3"/>
    <property type="match status" value="1"/>
</dbReference>
<evidence type="ECO:0000256" key="5">
    <source>
        <dbReference type="SAM" id="MobiDB-lite"/>
    </source>
</evidence>
<evidence type="ECO:0000313" key="9">
    <source>
        <dbReference type="Proteomes" id="UP001500665"/>
    </source>
</evidence>
<evidence type="ECO:0000259" key="7">
    <source>
        <dbReference type="Pfam" id="PF14378"/>
    </source>
</evidence>
<comment type="subcellular location">
    <subcellularLocation>
        <location evidence="1">Membrane</location>
        <topology evidence="1">Multi-pass membrane protein</topology>
    </subcellularLocation>
</comment>
<keyword evidence="9" id="KW-1185">Reference proteome</keyword>
<evidence type="ECO:0000256" key="6">
    <source>
        <dbReference type="SAM" id="Phobius"/>
    </source>
</evidence>
<evidence type="ECO:0000256" key="1">
    <source>
        <dbReference type="ARBA" id="ARBA00004141"/>
    </source>
</evidence>
<evidence type="ECO:0000313" key="8">
    <source>
        <dbReference type="EMBL" id="GAA0963469.1"/>
    </source>
</evidence>
<accession>A0ABP4C9W7</accession>
<dbReference type="Gene3D" id="1.20.144.10">
    <property type="entry name" value="Phosphatidic acid phosphatase type 2/haloperoxidase"/>
    <property type="match status" value="1"/>
</dbReference>
<reference evidence="9" key="1">
    <citation type="journal article" date="2019" name="Int. J. Syst. Evol. Microbiol.">
        <title>The Global Catalogue of Microorganisms (GCM) 10K type strain sequencing project: providing services to taxonomists for standard genome sequencing and annotation.</title>
        <authorList>
            <consortium name="The Broad Institute Genomics Platform"/>
            <consortium name="The Broad Institute Genome Sequencing Center for Infectious Disease"/>
            <person name="Wu L."/>
            <person name="Ma J."/>
        </authorList>
    </citation>
    <scope>NUCLEOTIDE SEQUENCE [LARGE SCALE GENOMIC DNA]</scope>
    <source>
        <strain evidence="9">JCM 10696</strain>
    </source>
</reference>
<feature type="transmembrane region" description="Helical" evidence="6">
    <location>
        <begin position="223"/>
        <end position="244"/>
    </location>
</feature>
<dbReference type="PANTHER" id="PTHR31310">
    <property type="match status" value="1"/>
</dbReference>
<sequence>MGPFPTNIARMWLRSSLGGLSRGTAVRIVAVLVLCAVAVVRHPTWPPDTLWLVALLVAGFGSRMFLRYLAPFLVLFLLYFVLSGLADDINPTVHYMPMANFDMWLAGGDELPTRWLQQHMWDGELRWYDFYFYLLYTAHFVMPLVVALVVWKRRPQLYWVFVGAVMGLSFAAFVTYVAFPAAPPWMSSDYGYIPRIHRVSHDIWQAVGIADPDTLYSRLSPNLVAAVPSLHASYPLVILIFLAAVFGWRRVWWVAFYPVSLWIGIVYMGEHYVFDILAGVVYTVVASALAFRIAALLRGRRERARRQVVLAEAAEVVDAPLEASPEAPPGVAADPAERAPAGQEAVPTEGAVGGR</sequence>
<protein>
    <recommendedName>
        <fullName evidence="7">Inositolphosphotransferase Aur1/Ipt1 domain-containing protein</fullName>
    </recommendedName>
</protein>
<organism evidence="8 9">
    <name type="scientific">Actinocorallia libanotica</name>
    <dbReference type="NCBI Taxonomy" id="46162"/>
    <lineage>
        <taxon>Bacteria</taxon>
        <taxon>Bacillati</taxon>
        <taxon>Actinomycetota</taxon>
        <taxon>Actinomycetes</taxon>
        <taxon>Streptosporangiales</taxon>
        <taxon>Thermomonosporaceae</taxon>
        <taxon>Actinocorallia</taxon>
    </lineage>
</organism>
<dbReference type="InterPro" id="IPR052185">
    <property type="entry name" value="IPC_Synthase-Related"/>
</dbReference>
<feature type="transmembrane region" description="Helical" evidence="6">
    <location>
        <begin position="251"/>
        <end position="270"/>
    </location>
</feature>
<dbReference type="CDD" id="cd03386">
    <property type="entry name" value="PAP2_Aur1_like"/>
    <property type="match status" value="1"/>
</dbReference>
<dbReference type="InterPro" id="IPR026841">
    <property type="entry name" value="Aur1/Ipt1"/>
</dbReference>
<feature type="transmembrane region" description="Helical" evidence="6">
    <location>
        <begin position="68"/>
        <end position="86"/>
    </location>
</feature>
<feature type="transmembrane region" description="Helical" evidence="6">
    <location>
        <begin position="130"/>
        <end position="151"/>
    </location>
</feature>
<evidence type="ECO:0000256" key="3">
    <source>
        <dbReference type="ARBA" id="ARBA00022989"/>
    </source>
</evidence>
<keyword evidence="2 6" id="KW-0812">Transmembrane</keyword>